<comment type="caution">
    <text evidence="2">The sequence shown here is derived from an EMBL/GenBank/DDBJ whole genome shotgun (WGS) entry which is preliminary data.</text>
</comment>
<dbReference type="PANTHER" id="PTHR11895:SF67">
    <property type="entry name" value="AMIDASE DOMAIN-CONTAINING PROTEIN"/>
    <property type="match status" value="1"/>
</dbReference>
<organism evidence="2 3">
    <name type="scientific">Aphanomyces astaci</name>
    <name type="common">Crayfish plague agent</name>
    <dbReference type="NCBI Taxonomy" id="112090"/>
    <lineage>
        <taxon>Eukaryota</taxon>
        <taxon>Sar</taxon>
        <taxon>Stramenopiles</taxon>
        <taxon>Oomycota</taxon>
        <taxon>Saprolegniomycetes</taxon>
        <taxon>Saprolegniales</taxon>
        <taxon>Verrucalvaceae</taxon>
        <taxon>Aphanomyces</taxon>
    </lineage>
</organism>
<accession>A0A3R7W910</accession>
<sequence length="187" mass="20360">RELGATVVEVEIPHLQALHLSHSITILTEISQHFDSQPVASFSPDVQIALALGKQTLDSADFLAAQKIRAYALGVTNQLFHQVDVFLTPTTATLAPRLENDVFKAGLSELSLTTALMRYIILGNMVGIPGLSVPIGFADESNLPISLQLQAKHWNEHVLIDLARTLEARAPTKKPTLYFSILEPSSA</sequence>
<dbReference type="Pfam" id="PF01425">
    <property type="entry name" value="Amidase"/>
    <property type="match status" value="1"/>
</dbReference>
<dbReference type="Proteomes" id="UP000284702">
    <property type="component" value="Unassembled WGS sequence"/>
</dbReference>
<dbReference type="EMBL" id="MZMZ02005005">
    <property type="protein sequence ID" value="RQM18909.1"/>
    <property type="molecule type" value="Genomic_DNA"/>
</dbReference>
<dbReference type="InterPro" id="IPR000120">
    <property type="entry name" value="Amidase"/>
</dbReference>
<evidence type="ECO:0000259" key="1">
    <source>
        <dbReference type="Pfam" id="PF01425"/>
    </source>
</evidence>
<reference evidence="2" key="1">
    <citation type="submission" date="2018-07" db="EMBL/GenBank/DDBJ databases">
        <title>Annotation of Aphanomyces astaci genome assembly.</title>
        <authorList>
            <person name="Studholme D.J."/>
        </authorList>
    </citation>
    <scope>NUCLEOTIDE SEQUENCE [LARGE SCALE GENOMIC DNA]</scope>
    <source>
        <strain evidence="2">Pc</strain>
    </source>
</reference>
<proteinExistence type="predicted"/>
<gene>
    <name evidence="2" type="ORF">B5M09_014046</name>
</gene>
<evidence type="ECO:0000313" key="2">
    <source>
        <dbReference type="EMBL" id="RQM18909.1"/>
    </source>
</evidence>
<evidence type="ECO:0000313" key="3">
    <source>
        <dbReference type="Proteomes" id="UP000284702"/>
    </source>
</evidence>
<dbReference type="PANTHER" id="PTHR11895">
    <property type="entry name" value="TRANSAMIDASE"/>
    <property type="match status" value="1"/>
</dbReference>
<dbReference type="SUPFAM" id="SSF75304">
    <property type="entry name" value="Amidase signature (AS) enzymes"/>
    <property type="match status" value="1"/>
</dbReference>
<name>A0A3R7W910_APHAT</name>
<dbReference type="InterPro" id="IPR036928">
    <property type="entry name" value="AS_sf"/>
</dbReference>
<dbReference type="AlphaFoldDB" id="A0A3R7W910"/>
<keyword evidence="3" id="KW-1185">Reference proteome</keyword>
<dbReference type="GO" id="GO:0003824">
    <property type="term" value="F:catalytic activity"/>
    <property type="evidence" value="ECO:0007669"/>
    <property type="project" value="InterPro"/>
</dbReference>
<feature type="non-terminal residue" evidence="2">
    <location>
        <position position="1"/>
    </location>
</feature>
<dbReference type="Gene3D" id="3.90.1300.10">
    <property type="entry name" value="Amidase signature (AS) domain"/>
    <property type="match status" value="1"/>
</dbReference>
<protein>
    <recommendedName>
        <fullName evidence="1">Amidase domain-containing protein</fullName>
    </recommendedName>
</protein>
<feature type="domain" description="Amidase" evidence="1">
    <location>
        <begin position="2"/>
        <end position="159"/>
    </location>
</feature>
<dbReference type="InterPro" id="IPR023631">
    <property type="entry name" value="Amidase_dom"/>
</dbReference>
<dbReference type="VEuPathDB" id="FungiDB:H257_05434"/>